<dbReference type="EMBL" id="CM055104">
    <property type="protein sequence ID" value="KAJ7533834.1"/>
    <property type="molecule type" value="Genomic_DNA"/>
</dbReference>
<proteinExistence type="predicted"/>
<name>A0ACC2BVL5_DIPCM</name>
<reference evidence="2" key="1">
    <citation type="journal article" date="2024" name="Proc. Natl. Acad. Sci. U.S.A.">
        <title>Extraordinary preservation of gene collinearity over three hundred million years revealed in homosporous lycophytes.</title>
        <authorList>
            <person name="Li C."/>
            <person name="Wickell D."/>
            <person name="Kuo L.Y."/>
            <person name="Chen X."/>
            <person name="Nie B."/>
            <person name="Liao X."/>
            <person name="Peng D."/>
            <person name="Ji J."/>
            <person name="Jenkins J."/>
            <person name="Williams M."/>
            <person name="Shu S."/>
            <person name="Plott C."/>
            <person name="Barry K."/>
            <person name="Rajasekar S."/>
            <person name="Grimwood J."/>
            <person name="Han X."/>
            <person name="Sun S."/>
            <person name="Hou Z."/>
            <person name="He W."/>
            <person name="Dai G."/>
            <person name="Sun C."/>
            <person name="Schmutz J."/>
            <person name="Leebens-Mack J.H."/>
            <person name="Li F.W."/>
            <person name="Wang L."/>
        </authorList>
    </citation>
    <scope>NUCLEOTIDE SEQUENCE [LARGE SCALE GENOMIC DNA]</scope>
    <source>
        <strain evidence="2">cv. PW_Plant_1</strain>
    </source>
</reference>
<comment type="caution">
    <text evidence="1">The sequence shown here is derived from an EMBL/GenBank/DDBJ whole genome shotgun (WGS) entry which is preliminary data.</text>
</comment>
<dbReference type="Proteomes" id="UP001162992">
    <property type="component" value="Chromosome 13"/>
</dbReference>
<sequence>MGADGHKVKDTVSMWSILWKFMLVMSVVGTNTLTLYSLSVSRDLDRSLASLGLGRGEEGSFPKKIFQDLAKIREEIQSTRLQLLEVRSDLLSNLVKLQSSQAEHFQKQLSSPPVLSLLADDQDMSFAKEISPELQKYITAYPFPLGTHSIFNTKVLVSSVGQACAQSRDLLHKYMEYRVGELCPDDWDLAQDLMVRGCEPLPRRRCFARSPPKKHDPLPLPKSLWESPSDESVRWTHYRCKSFECLNLRKYNNTFEDCLDCFDLNGLEKQRWMVARDRHDFPLDQVLALKNGTIRIGLDIGGGTASFAARMHEHNVTIVTSSLNLKGPFNEFIALRGLVPLHLTISQRLPFFDNTLDLVHSMHVLSNWIPQESLEFLLYDIDRVLRPGGLFWLERFFCTENQLHSIYVPMIENLGYTKLKWAVGLKADKKGMALNHYYLSALLEKPARD</sequence>
<evidence type="ECO:0000313" key="2">
    <source>
        <dbReference type="Proteomes" id="UP001162992"/>
    </source>
</evidence>
<accession>A0ACC2BVL5</accession>
<protein>
    <submittedName>
        <fullName evidence="1">Uncharacterized protein</fullName>
    </submittedName>
</protein>
<keyword evidence="2" id="KW-1185">Reference proteome</keyword>
<organism evidence="1 2">
    <name type="scientific">Diphasiastrum complanatum</name>
    <name type="common">Issler's clubmoss</name>
    <name type="synonym">Lycopodium complanatum</name>
    <dbReference type="NCBI Taxonomy" id="34168"/>
    <lineage>
        <taxon>Eukaryota</taxon>
        <taxon>Viridiplantae</taxon>
        <taxon>Streptophyta</taxon>
        <taxon>Embryophyta</taxon>
        <taxon>Tracheophyta</taxon>
        <taxon>Lycopodiopsida</taxon>
        <taxon>Lycopodiales</taxon>
        <taxon>Lycopodiaceae</taxon>
        <taxon>Lycopodioideae</taxon>
        <taxon>Diphasiastrum</taxon>
    </lineage>
</organism>
<gene>
    <name evidence="1" type="ORF">O6H91_13G066800</name>
</gene>
<evidence type="ECO:0000313" key="1">
    <source>
        <dbReference type="EMBL" id="KAJ7533834.1"/>
    </source>
</evidence>